<organism evidence="3 4">
    <name type="scientific">Pseudonocardia parietis</name>
    <dbReference type="NCBI Taxonomy" id="570936"/>
    <lineage>
        <taxon>Bacteria</taxon>
        <taxon>Bacillati</taxon>
        <taxon>Actinomycetota</taxon>
        <taxon>Actinomycetes</taxon>
        <taxon>Pseudonocardiales</taxon>
        <taxon>Pseudonocardiaceae</taxon>
        <taxon>Pseudonocardia</taxon>
    </lineage>
</organism>
<dbReference type="PANTHER" id="PTHR30336">
    <property type="entry name" value="INNER MEMBRANE PROTEIN, PROBABLE PERMEASE"/>
    <property type="match status" value="1"/>
</dbReference>
<dbReference type="Pfam" id="PF02698">
    <property type="entry name" value="DUF218"/>
    <property type="match status" value="1"/>
</dbReference>
<dbReference type="InterPro" id="IPR003848">
    <property type="entry name" value="DUF218"/>
</dbReference>
<keyword evidence="1" id="KW-0812">Transmembrane</keyword>
<protein>
    <submittedName>
        <fullName evidence="3">Uncharacterized SAM-binding protein YcdF (DUF218 family)</fullName>
    </submittedName>
</protein>
<feature type="transmembrane region" description="Helical" evidence="1">
    <location>
        <begin position="57"/>
        <end position="83"/>
    </location>
</feature>
<feature type="transmembrane region" description="Helical" evidence="1">
    <location>
        <begin position="121"/>
        <end position="149"/>
    </location>
</feature>
<feature type="domain" description="DUF218" evidence="2">
    <location>
        <begin position="160"/>
        <end position="304"/>
    </location>
</feature>
<name>A0ABS4VSK6_9PSEU</name>
<gene>
    <name evidence="3" type="ORF">JOF36_002603</name>
</gene>
<dbReference type="PANTHER" id="PTHR30336:SF18">
    <property type="entry name" value="MEMBRANE PROTEIN"/>
    <property type="match status" value="1"/>
</dbReference>
<reference evidence="3 4" key="1">
    <citation type="submission" date="2021-03" db="EMBL/GenBank/DDBJ databases">
        <title>Sequencing the genomes of 1000 actinobacteria strains.</title>
        <authorList>
            <person name="Klenk H.-P."/>
        </authorList>
    </citation>
    <scope>NUCLEOTIDE SEQUENCE [LARGE SCALE GENOMIC DNA]</scope>
    <source>
        <strain evidence="3 4">DSM 45256</strain>
    </source>
</reference>
<evidence type="ECO:0000313" key="4">
    <source>
        <dbReference type="Proteomes" id="UP001519295"/>
    </source>
</evidence>
<dbReference type="Gene3D" id="3.40.50.620">
    <property type="entry name" value="HUPs"/>
    <property type="match status" value="1"/>
</dbReference>
<comment type="caution">
    <text evidence="3">The sequence shown here is derived from an EMBL/GenBank/DDBJ whole genome shotgun (WGS) entry which is preliminary data.</text>
</comment>
<keyword evidence="1" id="KW-1133">Transmembrane helix</keyword>
<evidence type="ECO:0000259" key="2">
    <source>
        <dbReference type="Pfam" id="PF02698"/>
    </source>
</evidence>
<evidence type="ECO:0000313" key="3">
    <source>
        <dbReference type="EMBL" id="MBP2366907.1"/>
    </source>
</evidence>
<feature type="transmembrane region" description="Helical" evidence="1">
    <location>
        <begin position="6"/>
        <end position="22"/>
    </location>
</feature>
<dbReference type="InterPro" id="IPR014729">
    <property type="entry name" value="Rossmann-like_a/b/a_fold"/>
</dbReference>
<keyword evidence="1" id="KW-0472">Membrane</keyword>
<dbReference type="EMBL" id="JAGINU010000001">
    <property type="protein sequence ID" value="MBP2366907.1"/>
    <property type="molecule type" value="Genomic_DNA"/>
</dbReference>
<dbReference type="RefSeq" id="WP_210026998.1">
    <property type="nucleotide sequence ID" value="NZ_JAGINU010000001.1"/>
</dbReference>
<dbReference type="InterPro" id="IPR051599">
    <property type="entry name" value="Cell_Envelope_Assoc"/>
</dbReference>
<proteinExistence type="predicted"/>
<keyword evidence="4" id="KW-1185">Reference proteome</keyword>
<feature type="transmembrane region" description="Helical" evidence="1">
    <location>
        <begin position="29"/>
        <end position="45"/>
    </location>
</feature>
<accession>A0ABS4VSK6</accession>
<feature type="transmembrane region" description="Helical" evidence="1">
    <location>
        <begin position="95"/>
        <end position="115"/>
    </location>
</feature>
<dbReference type="CDD" id="cd06259">
    <property type="entry name" value="YdcF-like"/>
    <property type="match status" value="1"/>
</dbReference>
<feature type="transmembrane region" description="Helical" evidence="1">
    <location>
        <begin position="313"/>
        <end position="332"/>
    </location>
</feature>
<sequence>MQVFYALSGVFVLAFVVGVVRERRRFRNAVFLGLSLVCLGLGLLGEVDRFEVGVIDVVLFACFAGTFLAVLVLTGFLLANGLTMVRREGRRPAHLLSLLAGLACLGLMSLTVFVVQTDDHIAGPITIALLLVAVYLAFLFCSFLLYALLYARIGPRPGIDFVVVLGSGLIAGRVPPLLAGRLDRAIALRDAEIRDGGAPTVITSGGQGADEPVAEAEAMADYLVEHGVPQSVLVREDRSTTTLENLTYSRAIMERTPGYRCAVVTNDFHAFRAALMARRAGVNGHVVGARTARYYWPSATIREFVAILAEHRVVHLVLCTGLLILGIMLGAGR</sequence>
<evidence type="ECO:0000256" key="1">
    <source>
        <dbReference type="SAM" id="Phobius"/>
    </source>
</evidence>
<dbReference type="Proteomes" id="UP001519295">
    <property type="component" value="Unassembled WGS sequence"/>
</dbReference>